<keyword evidence="1" id="KW-0119">Carbohydrate metabolism</keyword>
<dbReference type="Proteomes" id="UP001157160">
    <property type="component" value="Unassembled WGS sequence"/>
</dbReference>
<reference evidence="3 4" key="1">
    <citation type="journal article" date="2014" name="Int. J. Syst. Evol. Microbiol.">
        <title>Complete genome sequence of Corynebacterium casei LMG S-19264T (=DSM 44701T), isolated from a smear-ripened cheese.</title>
        <authorList>
            <consortium name="US DOE Joint Genome Institute (JGI-PGF)"/>
            <person name="Walter F."/>
            <person name="Albersmeier A."/>
            <person name="Kalinowski J."/>
            <person name="Ruckert C."/>
        </authorList>
    </citation>
    <scope>NUCLEOTIDE SEQUENCE [LARGE SCALE GENOMIC DNA]</scope>
    <source>
        <strain evidence="3 4">NBRC 112289</strain>
    </source>
</reference>
<dbReference type="PANTHER" id="PTHR12110:SF47">
    <property type="match status" value="1"/>
</dbReference>
<dbReference type="InterPro" id="IPR050312">
    <property type="entry name" value="IolE/XylAMocC-like"/>
</dbReference>
<evidence type="ECO:0000256" key="1">
    <source>
        <dbReference type="ARBA" id="ARBA00023277"/>
    </source>
</evidence>
<dbReference type="InterPro" id="IPR036237">
    <property type="entry name" value="Xyl_isomerase-like_sf"/>
</dbReference>
<organism evidence="3 4">
    <name type="scientific">Arenivirga flava</name>
    <dbReference type="NCBI Taxonomy" id="1930060"/>
    <lineage>
        <taxon>Bacteria</taxon>
        <taxon>Bacillati</taxon>
        <taxon>Actinomycetota</taxon>
        <taxon>Actinomycetes</taxon>
        <taxon>Micrococcales</taxon>
        <taxon>Microbacteriaceae</taxon>
        <taxon>Arenivirga</taxon>
    </lineage>
</organism>
<dbReference type="Pfam" id="PF01261">
    <property type="entry name" value="AP_endonuc_2"/>
    <property type="match status" value="1"/>
</dbReference>
<keyword evidence="4" id="KW-1185">Reference proteome</keyword>
<dbReference type="RefSeq" id="WP_284230987.1">
    <property type="nucleotide sequence ID" value="NZ_BSUL01000001.1"/>
</dbReference>
<dbReference type="PANTHER" id="PTHR12110">
    <property type="entry name" value="HYDROXYPYRUVATE ISOMERASE"/>
    <property type="match status" value="1"/>
</dbReference>
<dbReference type="InterPro" id="IPR013022">
    <property type="entry name" value="Xyl_isomerase-like_TIM-brl"/>
</dbReference>
<comment type="caution">
    <text evidence="3">The sequence shown here is derived from an EMBL/GenBank/DDBJ whole genome shotgun (WGS) entry which is preliminary data.</text>
</comment>
<accession>A0AA37UIT4</accession>
<evidence type="ECO:0000313" key="3">
    <source>
        <dbReference type="EMBL" id="GMA27957.1"/>
    </source>
</evidence>
<protein>
    <recommendedName>
        <fullName evidence="2">Xylose isomerase-like TIM barrel domain-containing protein</fullName>
    </recommendedName>
</protein>
<dbReference type="SUPFAM" id="SSF51658">
    <property type="entry name" value="Xylose isomerase-like"/>
    <property type="match status" value="1"/>
</dbReference>
<feature type="domain" description="Xylose isomerase-like TIM barrel" evidence="2">
    <location>
        <begin position="20"/>
        <end position="259"/>
    </location>
</feature>
<sequence>MINIGMSTSCAYPLSTDDAFRLAKTAGFDGVEVMVTNDKVTQDPAALLALSEKYGMPIFAIHAPVLLLTTFVWGREPGVKLRRSAELAAAVGASSVVVHPPFRFQSGYAEGFTDLVRTISQDTGVEIAVENMFPWKIAGRNLKAYLPSSDPTTMDVDAMTLDFSHASLAGRNSLQLAEDMGDKLRHIHLCDGSGSIDDGKIFDEHLIPGRGNEPVAEVLQMLARNHWSGHVVAEVITRKAKTDAQRLAVLEETVAFARKHLAPDHDETLLGRLGHVSRKALEAVRAAAHPEKPTD</sequence>
<evidence type="ECO:0000313" key="4">
    <source>
        <dbReference type="Proteomes" id="UP001157160"/>
    </source>
</evidence>
<dbReference type="Gene3D" id="3.20.20.150">
    <property type="entry name" value="Divalent-metal-dependent TIM barrel enzymes"/>
    <property type="match status" value="1"/>
</dbReference>
<proteinExistence type="predicted"/>
<dbReference type="AlphaFoldDB" id="A0AA37UIT4"/>
<evidence type="ECO:0000259" key="2">
    <source>
        <dbReference type="Pfam" id="PF01261"/>
    </source>
</evidence>
<dbReference type="EMBL" id="BSUL01000001">
    <property type="protein sequence ID" value="GMA27957.1"/>
    <property type="molecule type" value="Genomic_DNA"/>
</dbReference>
<gene>
    <name evidence="3" type="ORF">GCM10025874_12100</name>
</gene>
<name>A0AA37UIT4_9MICO</name>